<feature type="transmembrane region" description="Helical" evidence="13">
    <location>
        <begin position="22"/>
        <end position="48"/>
    </location>
</feature>
<evidence type="ECO:0000256" key="13">
    <source>
        <dbReference type="SAM" id="Phobius"/>
    </source>
</evidence>
<reference evidence="14" key="1">
    <citation type="submission" date="2018-05" db="EMBL/GenBank/DDBJ databases">
        <authorList>
            <person name="Lanie J.A."/>
            <person name="Ng W.-L."/>
            <person name="Kazmierczak K.M."/>
            <person name="Andrzejewski T.M."/>
            <person name="Davidsen T.M."/>
            <person name="Wayne K.J."/>
            <person name="Tettelin H."/>
            <person name="Glass J.I."/>
            <person name="Rusch D."/>
            <person name="Podicherti R."/>
            <person name="Tsui H.-C.T."/>
            <person name="Winkler M.E."/>
        </authorList>
    </citation>
    <scope>NUCLEOTIDE SEQUENCE</scope>
</reference>
<feature type="transmembrane region" description="Helical" evidence="13">
    <location>
        <begin position="276"/>
        <end position="294"/>
    </location>
</feature>
<keyword evidence="4" id="KW-1003">Cell membrane</keyword>
<feature type="transmembrane region" description="Helical" evidence="13">
    <location>
        <begin position="328"/>
        <end position="344"/>
    </location>
</feature>
<dbReference type="GO" id="GO:0015824">
    <property type="term" value="P:proline transport"/>
    <property type="evidence" value="ECO:0007669"/>
    <property type="project" value="InterPro"/>
</dbReference>
<evidence type="ECO:0000256" key="7">
    <source>
        <dbReference type="ARBA" id="ARBA00022989"/>
    </source>
</evidence>
<dbReference type="PANTHER" id="PTHR48086">
    <property type="entry name" value="SODIUM/PROLINE SYMPORTER-RELATED"/>
    <property type="match status" value="1"/>
</dbReference>
<keyword evidence="9" id="KW-0406">Ion transport</keyword>
<keyword evidence="10 13" id="KW-0472">Membrane</keyword>
<dbReference type="InterPro" id="IPR050277">
    <property type="entry name" value="Sodium:Solute_Symporter"/>
</dbReference>
<evidence type="ECO:0000256" key="8">
    <source>
        <dbReference type="ARBA" id="ARBA00023053"/>
    </source>
</evidence>
<evidence type="ECO:0000256" key="4">
    <source>
        <dbReference type="ARBA" id="ARBA00022475"/>
    </source>
</evidence>
<evidence type="ECO:0000256" key="3">
    <source>
        <dbReference type="ARBA" id="ARBA00022448"/>
    </source>
</evidence>
<dbReference type="EMBL" id="UINC01000876">
    <property type="protein sequence ID" value="SUZ62548.1"/>
    <property type="molecule type" value="Genomic_DNA"/>
</dbReference>
<keyword evidence="3" id="KW-0813">Transport</keyword>
<dbReference type="PANTHER" id="PTHR48086:SF3">
    <property type="entry name" value="SODIUM_PROLINE SYMPORTER"/>
    <property type="match status" value="1"/>
</dbReference>
<dbReference type="CDD" id="cd11475">
    <property type="entry name" value="SLC5sbd_PutP"/>
    <property type="match status" value="1"/>
</dbReference>
<sequence length="430" mass="46167">VTAFSERASGESAWLLLGLPGAAIAVGYGEIWAVIGIISGIILSWFLIAEKLRAETEKYEALTIPDYLHKKFNDTSGIIKIFSSVIIAVFFTFYVSAQFHGSGKILNTIFDIEPLYGISLSAVVIILYTIMGGLLAVAWTDLVQGILMIGTLVILPIVGLIELSSFDTPLRDLIMSTDSAKSSLVSGFSGLAALSVIVGGLSWGLGYFGQPHLLIRYMAIRSVKDVKKARLIAALWAIPGISGAFLIGVIGMGYFGEDSFIGKDVENVMPMLAQELLPAWLAGLLISGAVAAMMSTADSQLLVSTSAISEDLGVNVLKKSNKLLNSRVITVLLGIFAYLVAMYSEWSGKTIFSIVSFAWSGLGSSFGPALLLTLWWKGVTRKGIIAGLFTGSITTIIWGSNLYLQSIVTERFISFALAFVAIIIISKYKK</sequence>
<evidence type="ECO:0000256" key="1">
    <source>
        <dbReference type="ARBA" id="ARBA00004651"/>
    </source>
</evidence>
<organism evidence="14">
    <name type="scientific">marine metagenome</name>
    <dbReference type="NCBI Taxonomy" id="408172"/>
    <lineage>
        <taxon>unclassified sequences</taxon>
        <taxon>metagenomes</taxon>
        <taxon>ecological metagenomes</taxon>
    </lineage>
</organism>
<feature type="non-terminal residue" evidence="14">
    <location>
        <position position="1"/>
    </location>
</feature>
<evidence type="ECO:0000256" key="6">
    <source>
        <dbReference type="ARBA" id="ARBA00022847"/>
    </source>
</evidence>
<keyword evidence="6" id="KW-0769">Symport</keyword>
<evidence type="ECO:0000313" key="14">
    <source>
        <dbReference type="EMBL" id="SUZ62548.1"/>
    </source>
</evidence>
<comment type="similarity">
    <text evidence="2">Belongs to the sodium:solute symporter (SSF) (TC 2.A.21) family.</text>
</comment>
<feature type="transmembrane region" description="Helical" evidence="13">
    <location>
        <begin position="77"/>
        <end position="95"/>
    </location>
</feature>
<comment type="subcellular location">
    <subcellularLocation>
        <location evidence="1">Cell membrane</location>
        <topology evidence="1">Multi-pass membrane protein</topology>
    </subcellularLocation>
</comment>
<evidence type="ECO:0000256" key="12">
    <source>
        <dbReference type="ARBA" id="ARBA00033708"/>
    </source>
</evidence>
<keyword evidence="5 13" id="KW-0812">Transmembrane</keyword>
<dbReference type="GO" id="GO:0005298">
    <property type="term" value="F:proline:sodium symporter activity"/>
    <property type="evidence" value="ECO:0007669"/>
    <property type="project" value="InterPro"/>
</dbReference>
<dbReference type="InterPro" id="IPR011851">
    <property type="entry name" value="Na/Pro_symporter"/>
</dbReference>
<keyword evidence="8" id="KW-0915">Sodium</keyword>
<feature type="transmembrane region" description="Helical" evidence="13">
    <location>
        <begin position="350"/>
        <end position="376"/>
    </location>
</feature>
<feature type="transmembrane region" description="Helical" evidence="13">
    <location>
        <begin position="383"/>
        <end position="400"/>
    </location>
</feature>
<evidence type="ECO:0008006" key="15">
    <source>
        <dbReference type="Google" id="ProtNLM"/>
    </source>
</evidence>
<dbReference type="InterPro" id="IPR038377">
    <property type="entry name" value="Na/Glc_symporter_sf"/>
</dbReference>
<dbReference type="InterPro" id="IPR001734">
    <property type="entry name" value="Na/solute_symporter"/>
</dbReference>
<dbReference type="Gene3D" id="1.20.1730.10">
    <property type="entry name" value="Sodium/glucose cotransporter"/>
    <property type="match status" value="1"/>
</dbReference>
<proteinExistence type="inferred from homology"/>
<feature type="transmembrane region" description="Helical" evidence="13">
    <location>
        <begin position="186"/>
        <end position="208"/>
    </location>
</feature>
<evidence type="ECO:0000256" key="9">
    <source>
        <dbReference type="ARBA" id="ARBA00023065"/>
    </source>
</evidence>
<gene>
    <name evidence="14" type="ORF">METZ01_LOCUS15402</name>
</gene>
<dbReference type="NCBIfam" id="TIGR00813">
    <property type="entry name" value="sss"/>
    <property type="match status" value="1"/>
</dbReference>
<comment type="catalytic activity">
    <reaction evidence="12">
        <text>L-proline(in) + Na(+)(in) = L-proline(out) + Na(+)(out)</text>
        <dbReference type="Rhea" id="RHEA:28967"/>
        <dbReference type="ChEBI" id="CHEBI:29101"/>
        <dbReference type="ChEBI" id="CHEBI:60039"/>
    </reaction>
</comment>
<evidence type="ECO:0000256" key="2">
    <source>
        <dbReference type="ARBA" id="ARBA00006434"/>
    </source>
</evidence>
<name>A0A381P8K7_9ZZZZ</name>
<dbReference type="AlphaFoldDB" id="A0A381P8K7"/>
<dbReference type="GO" id="GO:0005886">
    <property type="term" value="C:plasma membrane"/>
    <property type="evidence" value="ECO:0007669"/>
    <property type="project" value="UniProtKB-SubCell"/>
</dbReference>
<evidence type="ECO:0000256" key="5">
    <source>
        <dbReference type="ARBA" id="ARBA00022692"/>
    </source>
</evidence>
<feature type="transmembrane region" description="Helical" evidence="13">
    <location>
        <begin position="229"/>
        <end position="256"/>
    </location>
</feature>
<keyword evidence="11" id="KW-0739">Sodium transport</keyword>
<protein>
    <recommendedName>
        <fullName evidence="15">Proline permease</fullName>
    </recommendedName>
</protein>
<dbReference type="GO" id="GO:0031402">
    <property type="term" value="F:sodium ion binding"/>
    <property type="evidence" value="ECO:0007669"/>
    <property type="project" value="InterPro"/>
</dbReference>
<dbReference type="Pfam" id="PF00474">
    <property type="entry name" value="SSF"/>
    <property type="match status" value="1"/>
</dbReference>
<dbReference type="PROSITE" id="PS50283">
    <property type="entry name" value="NA_SOLUT_SYMP_3"/>
    <property type="match status" value="1"/>
</dbReference>
<evidence type="ECO:0000256" key="11">
    <source>
        <dbReference type="ARBA" id="ARBA00023201"/>
    </source>
</evidence>
<accession>A0A381P8K7</accession>
<evidence type="ECO:0000256" key="10">
    <source>
        <dbReference type="ARBA" id="ARBA00023136"/>
    </source>
</evidence>
<feature type="transmembrane region" description="Helical" evidence="13">
    <location>
        <begin position="146"/>
        <end position="166"/>
    </location>
</feature>
<feature type="transmembrane region" description="Helical" evidence="13">
    <location>
        <begin position="412"/>
        <end position="428"/>
    </location>
</feature>
<feature type="transmembrane region" description="Helical" evidence="13">
    <location>
        <begin position="115"/>
        <end position="139"/>
    </location>
</feature>
<keyword evidence="7 13" id="KW-1133">Transmembrane helix</keyword>